<reference evidence="1 2" key="1">
    <citation type="journal article" date="2021" name="ISME Commun">
        <title>Automated analysis of genomic sequences facilitates high-throughput and comprehensive description of bacteria.</title>
        <authorList>
            <person name="Hitch T.C.A."/>
        </authorList>
    </citation>
    <scope>NUCLEOTIDE SEQUENCE [LARGE SCALE GENOMIC DNA]</scope>
    <source>
        <strain evidence="1 2">Sanger_23</strain>
    </source>
</reference>
<dbReference type="EMBL" id="JAOQJL010000022">
    <property type="protein sequence ID" value="MCU6766056.1"/>
    <property type="molecule type" value="Genomic_DNA"/>
</dbReference>
<accession>A0ABT2TUZ0</accession>
<dbReference type="InterPro" id="IPR043149">
    <property type="entry name" value="TagF_N"/>
</dbReference>
<dbReference type="Proteomes" id="UP001652409">
    <property type="component" value="Unassembled WGS sequence"/>
</dbReference>
<dbReference type="Gene3D" id="3.40.50.11820">
    <property type="match status" value="1"/>
</dbReference>
<sequence length="557" mass="64121">MREMDRYLKENIEDYESVKRSALKYIKENGGELKKRYPYSKELEKDIQENRILFVWDSKAGRSGELPYKMFQYVERTYGKQYDCICCQKGSMKLTSGGNSVKHDSPGFWEAAASAAYIVSSIPFPVAFVKRKGQKYFYTGSQLWEKDNRMDVEGVSMLAREILKADYILAQDEKTAVKGLKEDTRLAGIYEGKVLVCQDPEHAVGELTELLLGKEDGSQKVSVLSLRERARKKLLVLTSWKDSREHKFITRQLLNRLQEKDMDTVILSSWTADEEEFRDFVSGEDALVRVMYRGRMTMDEEDFFFYRCMEKNPDVYKSCAPAKEHMDLLMEREWHRIWGSQTFDTCLVLGSQGYQQYYMAMTCPAKEKILVDLDFLPVLKEKDSGKWIKGLSLFDQIFYPAVIPGTGGYGMENQGKVRPLPVMIQQQQTNGELVELDGRKYLVCDSVKDKNNSMDVKLMLYPEDGSILVNADLAPDEAVKEKLNKVKGRIYLLGPCAQSYRLFLKDAIVLDEYVRNILYLLPVAGFYWKQFKAYVPAADTKSDPLGEICRLFGVETL</sequence>
<keyword evidence="2" id="KW-1185">Reference proteome</keyword>
<gene>
    <name evidence="1" type="ORF">OCV61_11610</name>
</gene>
<protein>
    <submittedName>
        <fullName evidence="1">CDP-glycerol glycerophosphotransferase family protein</fullName>
    </submittedName>
</protein>
<proteinExistence type="predicted"/>
<name>A0ABT2TUZ0_9FIRM</name>
<evidence type="ECO:0000313" key="2">
    <source>
        <dbReference type="Proteomes" id="UP001652409"/>
    </source>
</evidence>
<dbReference type="RefSeq" id="WP_158421976.1">
    <property type="nucleotide sequence ID" value="NZ_JAOQJL010000022.1"/>
</dbReference>
<organism evidence="1 2">
    <name type="scientific">Blautia ammoniilytica</name>
    <dbReference type="NCBI Taxonomy" id="2981782"/>
    <lineage>
        <taxon>Bacteria</taxon>
        <taxon>Bacillati</taxon>
        <taxon>Bacillota</taxon>
        <taxon>Clostridia</taxon>
        <taxon>Lachnospirales</taxon>
        <taxon>Lachnospiraceae</taxon>
        <taxon>Blautia</taxon>
    </lineage>
</organism>
<comment type="caution">
    <text evidence="1">The sequence shown here is derived from an EMBL/GenBank/DDBJ whole genome shotgun (WGS) entry which is preliminary data.</text>
</comment>
<evidence type="ECO:0000313" key="1">
    <source>
        <dbReference type="EMBL" id="MCU6766056.1"/>
    </source>
</evidence>